<feature type="domain" description="Peptidase M16 C-terminal" evidence="2">
    <location>
        <begin position="208"/>
        <end position="386"/>
    </location>
</feature>
<evidence type="ECO:0000259" key="2">
    <source>
        <dbReference type="Pfam" id="PF05193"/>
    </source>
</evidence>
<dbReference type="InterPro" id="IPR011249">
    <property type="entry name" value="Metalloenz_LuxS/M16"/>
</dbReference>
<protein>
    <recommendedName>
        <fullName evidence="5">Presequence protease, mitochondrial</fullName>
    </recommendedName>
</protein>
<dbReference type="FunFam" id="3.30.830.10:FF:000015">
    <property type="entry name" value="Putative zinc metalloprotease"/>
    <property type="match status" value="1"/>
</dbReference>
<dbReference type="PANTHER" id="PTHR43016:SF16">
    <property type="entry name" value="METALLOPROTEASE, PUTATIVE (AFU_ORTHOLOGUE AFUA_4G07610)-RELATED"/>
    <property type="match status" value="1"/>
</dbReference>
<comment type="caution">
    <text evidence="3">The sequence shown here is derived from an EMBL/GenBank/DDBJ whole genome shotgun (WGS) entry which is preliminary data.</text>
</comment>
<dbReference type="InterPro" id="IPR007863">
    <property type="entry name" value="Peptidase_M16_C"/>
</dbReference>
<organism evidence="3 4">
    <name type="scientific">Ignelater luminosus</name>
    <name type="common">Cucubano</name>
    <name type="synonym">Pyrophorus luminosus</name>
    <dbReference type="NCBI Taxonomy" id="2038154"/>
    <lineage>
        <taxon>Eukaryota</taxon>
        <taxon>Metazoa</taxon>
        <taxon>Ecdysozoa</taxon>
        <taxon>Arthropoda</taxon>
        <taxon>Hexapoda</taxon>
        <taxon>Insecta</taxon>
        <taxon>Pterygota</taxon>
        <taxon>Neoptera</taxon>
        <taxon>Endopterygota</taxon>
        <taxon>Coleoptera</taxon>
        <taxon>Polyphaga</taxon>
        <taxon>Elateriformia</taxon>
        <taxon>Elateroidea</taxon>
        <taxon>Elateridae</taxon>
        <taxon>Agrypninae</taxon>
        <taxon>Pyrophorini</taxon>
        <taxon>Ignelater</taxon>
    </lineage>
</organism>
<dbReference type="GO" id="GO:0046872">
    <property type="term" value="F:metal ion binding"/>
    <property type="evidence" value="ECO:0007669"/>
    <property type="project" value="InterPro"/>
</dbReference>
<dbReference type="OrthoDB" id="4953at2759"/>
<dbReference type="Pfam" id="PF05193">
    <property type="entry name" value="Peptidase_M16_C"/>
    <property type="match status" value="1"/>
</dbReference>
<dbReference type="SUPFAM" id="SSF63411">
    <property type="entry name" value="LuxS/MPP-like metallohydrolase"/>
    <property type="match status" value="4"/>
</dbReference>
<dbReference type="Gene3D" id="3.30.830.10">
    <property type="entry name" value="Metalloenzyme, LuxS/M16 peptidase-like"/>
    <property type="match status" value="4"/>
</dbReference>
<feature type="domain" description="Peptidase M16 N-terminal" evidence="1">
    <location>
        <begin position="63"/>
        <end position="140"/>
    </location>
</feature>
<dbReference type="FunFam" id="3.30.830.10:FF:000031">
    <property type="entry name" value="Putative zinc metalloprotease"/>
    <property type="match status" value="1"/>
</dbReference>
<reference evidence="3" key="1">
    <citation type="submission" date="2019-08" db="EMBL/GenBank/DDBJ databases">
        <title>The genome of the North American firefly Photinus pyralis.</title>
        <authorList>
            <consortium name="Photinus pyralis genome working group"/>
            <person name="Fallon T.R."/>
            <person name="Sander Lower S.E."/>
            <person name="Weng J.-K."/>
        </authorList>
    </citation>
    <scope>NUCLEOTIDE SEQUENCE</scope>
    <source>
        <strain evidence="3">TRF0915ILg1</strain>
        <tissue evidence="3">Whole body</tissue>
    </source>
</reference>
<proteinExistence type="predicted"/>
<gene>
    <name evidence="3" type="ORF">ILUMI_08529</name>
</gene>
<dbReference type="PANTHER" id="PTHR43016">
    <property type="entry name" value="PRESEQUENCE PROTEASE"/>
    <property type="match status" value="1"/>
</dbReference>
<dbReference type="InterPro" id="IPR011765">
    <property type="entry name" value="Pept_M16_N"/>
</dbReference>
<evidence type="ECO:0000259" key="1">
    <source>
        <dbReference type="Pfam" id="PF00675"/>
    </source>
</evidence>
<evidence type="ECO:0000313" key="3">
    <source>
        <dbReference type="EMBL" id="KAF2897644.1"/>
    </source>
</evidence>
<dbReference type="EMBL" id="VTPC01003992">
    <property type="protein sequence ID" value="KAF2897644.1"/>
    <property type="molecule type" value="Genomic_DNA"/>
</dbReference>
<dbReference type="Proteomes" id="UP000801492">
    <property type="component" value="Unassembled WGS sequence"/>
</dbReference>
<evidence type="ECO:0000313" key="4">
    <source>
        <dbReference type="Proteomes" id="UP000801492"/>
    </source>
</evidence>
<dbReference type="AlphaFoldDB" id="A0A8K0GFB9"/>
<dbReference type="Pfam" id="PF00675">
    <property type="entry name" value="Peptidase_M16"/>
    <property type="match status" value="1"/>
</dbReference>
<accession>A0A8K0GFB9</accession>
<name>A0A8K0GFB9_IGNLU</name>
<evidence type="ECO:0008006" key="5">
    <source>
        <dbReference type="Google" id="ProtNLM"/>
    </source>
</evidence>
<keyword evidence="4" id="KW-1185">Reference proteome</keyword>
<sequence>MPPVDNTPDDNSNSFELIYGVKAFNRIPVYEFKSKKTGLTVVIAEVEGPVVDGFFCLATEAFDDDGLPHTLEHLIFLGSELYPYKGVLDLLANRCLASGTNAWTDVDHTCYTMETAGYEGFLSLMPIYVDHILYPVLSDEAFITEVHHITGTGEDAGVVYCEMQGCENSGESRLHLTMQRIMYPGRCGYSSNTGGIMKNLRESTNNVKVRNYHKEFYRPENLKLIITGQIKPEDVFRALEPVEDKILAKGDRGPFTRPWQSSCPTVESSQDIVIKYPSDDESNGMVSISWRGPSAVKNLYNLSACTVLLKYLTDTSVAPLQKEFVEIDDPLASEVSYSLYENSESCLYLFFKSVPKEKLPLVKPKLDVVLKAIVENENIDMKRLKSIINRQKLEYLSNLESSPHSAVAHLLIGHMLYGNSKEDLNQRINPLEDLEKLNNEPKSYWITLLAKWLVDNHVLSIQGVPSTEEQQHMSAEEKARIDAQVAKLTEAGLLQKEKELQDAIEFNERPPPDDMLTCVPIPSIASINFHEVARYSTGSKGLGKIDLSNTPIYTYFDDLKSSFVYMVALMDTSNISSELRVYLPLLLETLLESPIERDGQLISHEEVIAQLQDDTVAAGTQIGLCGMSSGRFKCGVYGHTVATLLQVEPGKFQRGIVWMRELLYQTKLTAERVKIIATKMINDVAHAKRSGRGMVRYLMRALSYIPDSNQQSNGVLKQQKFLTQLVEKLDANNSEVLENLEKVRSIITDPANVALYLAANLEYLKGNPADVIKEFLTPELNLIENQQSLKVTPDWKLLLPRDEGVLSHCVVGMGCLESSEFQQSTLSINRYDDPDMPAVLVYAQYLTQAEGPLWKQIRGKGYAYGFSIILKVHEGLLYVAFSRATNVVGAYKEAFDIVSNQISTKAWDNTLFESAKCSLIYEFIQNEESIGSVVMHSLQTYFFGVSYEYNRTLLRLINEVTIDDLNRVGEKYFAPLFDPKKVKTAIVCDPSKAEEIANGFKQFDIDLKVYSSLEESFLNK</sequence>